<evidence type="ECO:0000259" key="1">
    <source>
        <dbReference type="Pfam" id="PF07238"/>
    </source>
</evidence>
<gene>
    <name evidence="2" type="ORF">EAH84_13140</name>
</gene>
<organism evidence="2 3">
    <name type="scientific">Sphingomonas oligophenolica</name>
    <dbReference type="NCBI Taxonomy" id="301154"/>
    <lineage>
        <taxon>Bacteria</taxon>
        <taxon>Pseudomonadati</taxon>
        <taxon>Pseudomonadota</taxon>
        <taxon>Alphaproteobacteria</taxon>
        <taxon>Sphingomonadales</taxon>
        <taxon>Sphingomonadaceae</taxon>
        <taxon>Sphingomonas</taxon>
    </lineage>
</organism>
<dbReference type="InterPro" id="IPR009875">
    <property type="entry name" value="PilZ_domain"/>
</dbReference>
<evidence type="ECO:0000313" key="3">
    <source>
        <dbReference type="Proteomes" id="UP000318413"/>
    </source>
</evidence>
<accession>A0A502C8J5</accession>
<dbReference type="Pfam" id="PF07238">
    <property type="entry name" value="PilZ"/>
    <property type="match status" value="1"/>
</dbReference>
<name>A0A502C8J5_9SPHN</name>
<protein>
    <submittedName>
        <fullName evidence="2">PilZ domain-containing protein</fullName>
    </submittedName>
</protein>
<dbReference type="EMBL" id="RCZK01000013">
    <property type="protein sequence ID" value="TPG09925.1"/>
    <property type="molecule type" value="Genomic_DNA"/>
</dbReference>
<reference evidence="2 3" key="1">
    <citation type="journal article" date="2019" name="Environ. Microbiol.">
        <title>Species interactions and distinct microbial communities in high Arctic permafrost affected cryosols are associated with the CH4 and CO2 gas fluxes.</title>
        <authorList>
            <person name="Altshuler I."/>
            <person name="Hamel J."/>
            <person name="Turney S."/>
            <person name="Magnuson E."/>
            <person name="Levesque R."/>
            <person name="Greer C."/>
            <person name="Whyte L.G."/>
        </authorList>
    </citation>
    <scope>NUCLEOTIDE SEQUENCE [LARGE SCALE GENOMIC DNA]</scope>
    <source>
        <strain evidence="2 3">S5.1</strain>
    </source>
</reference>
<evidence type="ECO:0000313" key="2">
    <source>
        <dbReference type="EMBL" id="TPG09925.1"/>
    </source>
</evidence>
<dbReference type="AlphaFoldDB" id="A0A502C8J5"/>
<sequence>MRSYAGVGKAPMGPVSQALNLVVHYSLIMNAPVDIARSPRTSVMLRASIFRNGDSDASDHRVVNVSETGLCVAQVLNLAVNTIVVVTIGLVEHAPADVVWVEAGLAGLSFHAPIDLAAARRRNARSGTPAAPASGWMAELSSPYRHD</sequence>
<dbReference type="GO" id="GO:0035438">
    <property type="term" value="F:cyclic-di-GMP binding"/>
    <property type="evidence" value="ECO:0007669"/>
    <property type="project" value="InterPro"/>
</dbReference>
<proteinExistence type="predicted"/>
<comment type="caution">
    <text evidence="2">The sequence shown here is derived from an EMBL/GenBank/DDBJ whole genome shotgun (WGS) entry which is preliminary data.</text>
</comment>
<dbReference type="Proteomes" id="UP000318413">
    <property type="component" value="Unassembled WGS sequence"/>
</dbReference>
<feature type="domain" description="PilZ" evidence="1">
    <location>
        <begin position="37"/>
        <end position="118"/>
    </location>
</feature>
<keyword evidence="3" id="KW-1185">Reference proteome</keyword>